<gene>
    <name evidence="1" type="ORF">PCON_05101</name>
</gene>
<name>U4L0H0_PYROM</name>
<dbReference type="AlphaFoldDB" id="U4L0H0"/>
<dbReference type="EMBL" id="HF935256">
    <property type="protein sequence ID" value="CCX05514.1"/>
    <property type="molecule type" value="Genomic_DNA"/>
</dbReference>
<accession>U4L0H0</accession>
<evidence type="ECO:0000313" key="1">
    <source>
        <dbReference type="EMBL" id="CCX05514.1"/>
    </source>
</evidence>
<keyword evidence="2" id="KW-1185">Reference proteome</keyword>
<evidence type="ECO:0000313" key="2">
    <source>
        <dbReference type="Proteomes" id="UP000018144"/>
    </source>
</evidence>
<reference evidence="1 2" key="1">
    <citation type="journal article" date="2013" name="PLoS Genet.">
        <title>The genome and development-dependent transcriptomes of Pyronema confluens: a window into fungal evolution.</title>
        <authorList>
            <person name="Traeger S."/>
            <person name="Altegoer F."/>
            <person name="Freitag M."/>
            <person name="Gabaldon T."/>
            <person name="Kempken F."/>
            <person name="Kumar A."/>
            <person name="Marcet-Houben M."/>
            <person name="Poggeler S."/>
            <person name="Stajich J.E."/>
            <person name="Nowrousian M."/>
        </authorList>
    </citation>
    <scope>NUCLEOTIDE SEQUENCE [LARGE SCALE GENOMIC DNA]</scope>
    <source>
        <strain evidence="2">CBS 100304</strain>
        <tissue evidence="1">Vegetative mycelium</tissue>
    </source>
</reference>
<sequence length="50" mass="5725">MNTEMTSTTMTIMDSISISKATKLQLRRLFDWSLSLDATQQHRHTAVLLT</sequence>
<organism evidence="1 2">
    <name type="scientific">Pyronema omphalodes (strain CBS 100304)</name>
    <name type="common">Pyronema confluens</name>
    <dbReference type="NCBI Taxonomy" id="1076935"/>
    <lineage>
        <taxon>Eukaryota</taxon>
        <taxon>Fungi</taxon>
        <taxon>Dikarya</taxon>
        <taxon>Ascomycota</taxon>
        <taxon>Pezizomycotina</taxon>
        <taxon>Pezizomycetes</taxon>
        <taxon>Pezizales</taxon>
        <taxon>Pyronemataceae</taxon>
        <taxon>Pyronema</taxon>
    </lineage>
</organism>
<dbReference type="Proteomes" id="UP000018144">
    <property type="component" value="Unassembled WGS sequence"/>
</dbReference>
<protein>
    <submittedName>
        <fullName evidence="1">Uncharacterized protein</fullName>
    </submittedName>
</protein>
<proteinExistence type="predicted"/>